<dbReference type="AlphaFoldDB" id="A0AAV9NAX0"/>
<protein>
    <recommendedName>
        <fullName evidence="3">BZIP domain-containing protein</fullName>
    </recommendedName>
</protein>
<name>A0AAV9NAX0_9EURO</name>
<accession>A0AAV9NAX0</accession>
<sequence>MASSNKSSCRASDKPLIDIANDHGEDYAAYKDLRSLKRSQNRISKRSAKYYGFRGVDPNWIGQPYDPVWRSSVTLWNNSLPISRLDARPRVYTKRDMWEDRDFNIWPLDRRHHMGKKKREKRSWKYQERALGRGTKLRGKMTAFASDDISYLDDIDSVYDFSEERDYMFPVYPGFEDDLWSIPECFPRDDTAQQDPDIPDCDLVDGFVILHDSLWAYDKDEDYFVIERRDFDVISISSADSVWGLVCRS</sequence>
<reference evidence="1 2" key="1">
    <citation type="submission" date="2023-08" db="EMBL/GenBank/DDBJ databases">
        <title>Black Yeasts Isolated from many extreme environments.</title>
        <authorList>
            <person name="Coleine C."/>
            <person name="Stajich J.E."/>
            <person name="Selbmann L."/>
        </authorList>
    </citation>
    <scope>NUCLEOTIDE SEQUENCE [LARGE SCALE GENOMIC DNA]</scope>
    <source>
        <strain evidence="1 2">CCFEE 5792</strain>
    </source>
</reference>
<proteinExistence type="predicted"/>
<dbReference type="RefSeq" id="XP_064705934.1">
    <property type="nucleotide sequence ID" value="XM_064846324.1"/>
</dbReference>
<comment type="caution">
    <text evidence="1">The sequence shown here is derived from an EMBL/GenBank/DDBJ whole genome shotgun (WGS) entry which is preliminary data.</text>
</comment>
<dbReference type="Proteomes" id="UP001358417">
    <property type="component" value="Unassembled WGS sequence"/>
</dbReference>
<keyword evidence="2" id="KW-1185">Reference proteome</keyword>
<evidence type="ECO:0008006" key="3">
    <source>
        <dbReference type="Google" id="ProtNLM"/>
    </source>
</evidence>
<organism evidence="1 2">
    <name type="scientific">Exophiala bonariae</name>
    <dbReference type="NCBI Taxonomy" id="1690606"/>
    <lineage>
        <taxon>Eukaryota</taxon>
        <taxon>Fungi</taxon>
        <taxon>Dikarya</taxon>
        <taxon>Ascomycota</taxon>
        <taxon>Pezizomycotina</taxon>
        <taxon>Eurotiomycetes</taxon>
        <taxon>Chaetothyriomycetidae</taxon>
        <taxon>Chaetothyriales</taxon>
        <taxon>Herpotrichiellaceae</taxon>
        <taxon>Exophiala</taxon>
    </lineage>
</organism>
<dbReference type="GeneID" id="89970922"/>
<evidence type="ECO:0000313" key="1">
    <source>
        <dbReference type="EMBL" id="KAK5051920.1"/>
    </source>
</evidence>
<dbReference type="EMBL" id="JAVRRD010000014">
    <property type="protein sequence ID" value="KAK5051920.1"/>
    <property type="molecule type" value="Genomic_DNA"/>
</dbReference>
<evidence type="ECO:0000313" key="2">
    <source>
        <dbReference type="Proteomes" id="UP001358417"/>
    </source>
</evidence>
<gene>
    <name evidence="1" type="ORF">LTR84_002723</name>
</gene>